<proteinExistence type="predicted"/>
<protein>
    <submittedName>
        <fullName evidence="1">Outer membrane usher protein yqiG</fullName>
    </submittedName>
</protein>
<organism evidence="1 2">
    <name type="scientific">Klebsiella grimontii</name>
    <dbReference type="NCBI Taxonomy" id="2058152"/>
    <lineage>
        <taxon>Bacteria</taxon>
        <taxon>Pseudomonadati</taxon>
        <taxon>Pseudomonadota</taxon>
        <taxon>Gammaproteobacteria</taxon>
        <taxon>Enterobacterales</taxon>
        <taxon>Enterobacteriaceae</taxon>
        <taxon>Klebsiella/Raoultella group</taxon>
        <taxon>Klebsiella</taxon>
    </lineage>
</organism>
<dbReference type="EMBL" id="UGMX01000002">
    <property type="protein sequence ID" value="STW04535.1"/>
    <property type="molecule type" value="Genomic_DNA"/>
</dbReference>
<dbReference type="Proteomes" id="UP000254571">
    <property type="component" value="Unassembled WGS sequence"/>
</dbReference>
<dbReference type="AlphaFoldDB" id="A0A7H4NWH0"/>
<reference evidence="1 2" key="1">
    <citation type="submission" date="2018-06" db="EMBL/GenBank/DDBJ databases">
        <authorList>
            <consortium name="Pathogen Informatics"/>
            <person name="Doyle S."/>
        </authorList>
    </citation>
    <scope>NUCLEOTIDE SEQUENCE [LARGE SCALE GENOMIC DNA]</scope>
    <source>
        <strain evidence="1 2">NCTC9149</strain>
    </source>
</reference>
<name>A0A7H4NWH0_9ENTR</name>
<accession>A0A7H4NWH0</accession>
<gene>
    <name evidence="1" type="ORF">NCTC9149_00886</name>
</gene>
<comment type="caution">
    <text evidence="1">The sequence shown here is derived from an EMBL/GenBank/DDBJ whole genome shotgun (WGS) entry which is preliminary data.</text>
</comment>
<evidence type="ECO:0000313" key="1">
    <source>
        <dbReference type="EMBL" id="STW04535.1"/>
    </source>
</evidence>
<evidence type="ECO:0000313" key="2">
    <source>
        <dbReference type="Proteomes" id="UP000254571"/>
    </source>
</evidence>
<sequence length="73" mass="8017">MTVSDRNNTWNLSVSGSDKDYSDGEAALRGYYQHYSPWGRLNVNGSVQPSNYRTLSAGWNGSFTANALWGGIP</sequence>